<name>A0A1I2W2A6_9ACTN</name>
<dbReference type="Proteomes" id="UP000181942">
    <property type="component" value="Unassembled WGS sequence"/>
</dbReference>
<reference evidence="2 3" key="1">
    <citation type="submission" date="2016-10" db="EMBL/GenBank/DDBJ databases">
        <authorList>
            <person name="de Groot N.N."/>
        </authorList>
    </citation>
    <scope>NUCLEOTIDE SEQUENCE [LARGE SCALE GENOMIC DNA]</scope>
    <source>
        <strain evidence="2 3">OK461</strain>
    </source>
</reference>
<feature type="region of interest" description="Disordered" evidence="1">
    <location>
        <begin position="1"/>
        <end position="44"/>
    </location>
</feature>
<organism evidence="2 3">
    <name type="scientific">Streptomyces mirabilis</name>
    <dbReference type="NCBI Taxonomy" id="68239"/>
    <lineage>
        <taxon>Bacteria</taxon>
        <taxon>Bacillati</taxon>
        <taxon>Actinomycetota</taxon>
        <taxon>Actinomycetes</taxon>
        <taxon>Kitasatosporales</taxon>
        <taxon>Streptomycetaceae</taxon>
        <taxon>Streptomyces</taxon>
    </lineage>
</organism>
<feature type="compositionally biased region" description="Basic residues" evidence="1">
    <location>
        <begin position="1"/>
        <end position="10"/>
    </location>
</feature>
<gene>
    <name evidence="2" type="ORF">SAMN02787118_13489</name>
</gene>
<proteinExistence type="predicted"/>
<protein>
    <submittedName>
        <fullName evidence="2">Uncharacterized protein</fullName>
    </submittedName>
</protein>
<evidence type="ECO:0000313" key="3">
    <source>
        <dbReference type="Proteomes" id="UP000181942"/>
    </source>
</evidence>
<feature type="compositionally biased region" description="Polar residues" evidence="1">
    <location>
        <begin position="29"/>
        <end position="44"/>
    </location>
</feature>
<evidence type="ECO:0000256" key="1">
    <source>
        <dbReference type="SAM" id="MobiDB-lite"/>
    </source>
</evidence>
<accession>A0A1I2W2A6</accession>
<dbReference type="AlphaFoldDB" id="A0A1I2W2A6"/>
<dbReference type="EMBL" id="FONR01000034">
    <property type="protein sequence ID" value="SFG95402.1"/>
    <property type="molecule type" value="Genomic_DNA"/>
</dbReference>
<sequence length="97" mass="9716">MLANNHRRVRMGWPAPGVSRTAACPTVPPGTTFSDRTPSGTRRQTNTVVVPGADAAAMIVPSLTGSLRAGMNGGGAGGPPGSPIRCAKPLIASADVP</sequence>
<evidence type="ECO:0000313" key="2">
    <source>
        <dbReference type="EMBL" id="SFG95402.1"/>
    </source>
</evidence>
<feature type="region of interest" description="Disordered" evidence="1">
    <location>
        <begin position="71"/>
        <end position="97"/>
    </location>
</feature>